<gene>
    <name evidence="4" type="ORF">ORV05_00760</name>
</gene>
<dbReference type="Pfam" id="PF00561">
    <property type="entry name" value="Abhydrolase_1"/>
    <property type="match status" value="1"/>
</dbReference>
<dbReference type="EMBL" id="CP113836">
    <property type="protein sequence ID" value="WAL66385.1"/>
    <property type="molecule type" value="Genomic_DNA"/>
</dbReference>
<evidence type="ECO:0000256" key="1">
    <source>
        <dbReference type="ARBA" id="ARBA00006484"/>
    </source>
</evidence>
<dbReference type="InterPro" id="IPR057326">
    <property type="entry name" value="KR_dom"/>
</dbReference>
<dbReference type="InterPro" id="IPR036291">
    <property type="entry name" value="NAD(P)-bd_dom_sf"/>
</dbReference>
<evidence type="ECO:0000313" key="4">
    <source>
        <dbReference type="EMBL" id="WAL66385.1"/>
    </source>
</evidence>
<dbReference type="PROSITE" id="PS00061">
    <property type="entry name" value="ADH_SHORT"/>
    <property type="match status" value="1"/>
</dbReference>
<dbReference type="Proteomes" id="UP001163203">
    <property type="component" value="Chromosome"/>
</dbReference>
<dbReference type="PRINTS" id="PR00081">
    <property type="entry name" value="GDHRDH"/>
</dbReference>
<proteinExistence type="inferred from homology"/>
<dbReference type="NCBIfam" id="NF004514">
    <property type="entry name" value="PRK05855.1"/>
    <property type="match status" value="1"/>
</dbReference>
<dbReference type="InterPro" id="IPR002347">
    <property type="entry name" value="SDR_fam"/>
</dbReference>
<dbReference type="RefSeq" id="WP_268756517.1">
    <property type="nucleotide sequence ID" value="NZ_CP113836.1"/>
</dbReference>
<dbReference type="PRINTS" id="PR00080">
    <property type="entry name" value="SDRFAMILY"/>
</dbReference>
<dbReference type="Gene3D" id="3.40.50.720">
    <property type="entry name" value="NAD(P)-binding Rossmann-like Domain"/>
    <property type="match status" value="1"/>
</dbReference>
<dbReference type="InterPro" id="IPR000073">
    <property type="entry name" value="AB_hydrolase_1"/>
</dbReference>
<dbReference type="SUPFAM" id="SSF51735">
    <property type="entry name" value="NAD(P)-binding Rossmann-fold domains"/>
    <property type="match status" value="1"/>
</dbReference>
<comment type="similarity">
    <text evidence="1">Belongs to the short-chain dehydrogenases/reductases (SDR) family.</text>
</comment>
<dbReference type="InterPro" id="IPR029058">
    <property type="entry name" value="AB_hydrolase_fold"/>
</dbReference>
<reference evidence="4" key="1">
    <citation type="submission" date="2022-11" db="EMBL/GenBank/DDBJ databases">
        <authorList>
            <person name="Mo P."/>
        </authorList>
    </citation>
    <scope>NUCLEOTIDE SEQUENCE</scope>
    <source>
        <strain evidence="4">HUAS 11-8</strain>
    </source>
</reference>
<accession>A0ABY7B259</accession>
<evidence type="ECO:0000256" key="2">
    <source>
        <dbReference type="ARBA" id="ARBA00023002"/>
    </source>
</evidence>
<sequence length="565" mass="61802">MRTVVSGNVRLAVFEEGPEDAPVVVLVHGYPDTHEVWDDVAAALSDRFRVVRYDVRGAGRSDAPRGTGAYDLRLLKDDLFAVIDAVSPGAPVHLVAHDWGSVQSWEAVTEPGSDARIASYTSISGPCLDHMGYWMRDRWRRPSPRGLWQALSQQLHSWYVLLFHVPVLPELVWRFVVAKRWPLLLHRVEGVPPRPGHPARTLARDAVHGLSLYRANFRPRLRRPRERRTEVPVQVVMPVHDRYVTPPLAEGLQRWVPRLWRRRLYAGHWSALLRDGAQVARMVTELIDHVGGAPEARGLARGRAGAKAGPLVVVTGGGSGIGRATARAFAASGAEVVVCDVDERAARETGGHAYRVDVSDEAQMRRFADEVLRVHGVPDIVVNNAGIGHAGTFLATTAEEWRRVLDVNLWGVIHGCQVFGKLMAERGEGGHIVNVASAAAYLPVKSLAAYATSKAAVLMLSDVLRAEVAGRGIRVSAICPGLVDTGITRTTTFSGLSEEEQDRRRDEAARAYRRRNFAPERVAAEILRAVETGRATVPVTVEAKAGLALARLSPAALRAASRVLP</sequence>
<dbReference type="PANTHER" id="PTHR43391">
    <property type="entry name" value="RETINOL DEHYDROGENASE-RELATED"/>
    <property type="match status" value="1"/>
</dbReference>
<dbReference type="SMART" id="SM00822">
    <property type="entry name" value="PKS_KR"/>
    <property type="match status" value="1"/>
</dbReference>
<keyword evidence="2" id="KW-0560">Oxidoreductase</keyword>
<dbReference type="SUPFAM" id="SSF53474">
    <property type="entry name" value="alpha/beta-Hydrolases"/>
    <property type="match status" value="1"/>
</dbReference>
<organism evidence="4 5">
    <name type="scientific">Amycolatopsis cynarae</name>
    <dbReference type="NCBI Taxonomy" id="2995223"/>
    <lineage>
        <taxon>Bacteria</taxon>
        <taxon>Bacillati</taxon>
        <taxon>Actinomycetota</taxon>
        <taxon>Actinomycetes</taxon>
        <taxon>Pseudonocardiales</taxon>
        <taxon>Pseudonocardiaceae</taxon>
        <taxon>Amycolatopsis</taxon>
    </lineage>
</organism>
<dbReference type="Gene3D" id="3.40.50.1820">
    <property type="entry name" value="alpha/beta hydrolase"/>
    <property type="match status" value="1"/>
</dbReference>
<dbReference type="CDD" id="cd05233">
    <property type="entry name" value="SDR_c"/>
    <property type="match status" value="1"/>
</dbReference>
<dbReference type="Pfam" id="PF00106">
    <property type="entry name" value="adh_short"/>
    <property type="match status" value="1"/>
</dbReference>
<evidence type="ECO:0000259" key="3">
    <source>
        <dbReference type="SMART" id="SM00822"/>
    </source>
</evidence>
<dbReference type="PANTHER" id="PTHR43391:SF12">
    <property type="entry name" value="OXIDOREDUCTASE EPHD-RELATED"/>
    <property type="match status" value="1"/>
</dbReference>
<keyword evidence="5" id="KW-1185">Reference proteome</keyword>
<dbReference type="InterPro" id="IPR020904">
    <property type="entry name" value="Sc_DH/Rdtase_CS"/>
</dbReference>
<evidence type="ECO:0000313" key="5">
    <source>
        <dbReference type="Proteomes" id="UP001163203"/>
    </source>
</evidence>
<name>A0ABY7B259_9PSEU</name>
<protein>
    <submittedName>
        <fullName evidence="4">SDR family oxidoreductase</fullName>
    </submittedName>
</protein>
<feature type="domain" description="Ketoreductase" evidence="3">
    <location>
        <begin position="310"/>
        <end position="481"/>
    </location>
</feature>